<organism evidence="2 3">
    <name type="scientific">Oryzias melastigma</name>
    <name type="common">Marine medaka</name>
    <dbReference type="NCBI Taxonomy" id="30732"/>
    <lineage>
        <taxon>Eukaryota</taxon>
        <taxon>Metazoa</taxon>
        <taxon>Chordata</taxon>
        <taxon>Craniata</taxon>
        <taxon>Vertebrata</taxon>
        <taxon>Euteleostomi</taxon>
        <taxon>Actinopterygii</taxon>
        <taxon>Neopterygii</taxon>
        <taxon>Teleostei</taxon>
        <taxon>Neoteleostei</taxon>
        <taxon>Acanthomorphata</taxon>
        <taxon>Ovalentaria</taxon>
        <taxon>Atherinomorphae</taxon>
        <taxon>Beloniformes</taxon>
        <taxon>Adrianichthyidae</taxon>
        <taxon>Oryziinae</taxon>
        <taxon>Oryzias</taxon>
    </lineage>
</organism>
<reference evidence="2" key="1">
    <citation type="submission" date="2025-08" db="UniProtKB">
        <authorList>
            <consortium name="Ensembl"/>
        </authorList>
    </citation>
    <scope>IDENTIFICATION</scope>
</reference>
<keyword evidence="3" id="KW-1185">Reference proteome</keyword>
<evidence type="ECO:0000256" key="1">
    <source>
        <dbReference type="SAM" id="Phobius"/>
    </source>
</evidence>
<keyword evidence="1" id="KW-0472">Membrane</keyword>
<evidence type="ECO:0000313" key="2">
    <source>
        <dbReference type="Ensembl" id="ENSOMEP00000020342.1"/>
    </source>
</evidence>
<proteinExistence type="predicted"/>
<reference evidence="2" key="2">
    <citation type="submission" date="2025-09" db="UniProtKB">
        <authorList>
            <consortium name="Ensembl"/>
        </authorList>
    </citation>
    <scope>IDENTIFICATION</scope>
</reference>
<protein>
    <submittedName>
        <fullName evidence="2">Uncharacterized protein</fullName>
    </submittedName>
</protein>
<feature type="transmembrane region" description="Helical" evidence="1">
    <location>
        <begin position="12"/>
        <end position="29"/>
    </location>
</feature>
<name>A0A3B3CR51_ORYME</name>
<dbReference type="PaxDb" id="30732-ENSOMEP00000020342"/>
<dbReference type="Proteomes" id="UP000261560">
    <property type="component" value="Unplaced"/>
</dbReference>
<sequence length="75" mass="8646">RVFNKCLSFSVLDLRCVWILITLAGSYLFRQSWCPVSYVMVPFLIFPLDQESATCSSRSTCLFYLSIVAPWTNIK</sequence>
<evidence type="ECO:0000313" key="3">
    <source>
        <dbReference type="Proteomes" id="UP000261560"/>
    </source>
</evidence>
<keyword evidence="1" id="KW-0812">Transmembrane</keyword>
<accession>A0A3B3CR51</accession>
<dbReference type="AlphaFoldDB" id="A0A3B3CR51"/>
<dbReference type="Ensembl" id="ENSOMET00000036063.1">
    <property type="protein sequence ID" value="ENSOMEP00000020342.1"/>
    <property type="gene ID" value="ENSOMEG00000022190.1"/>
</dbReference>
<keyword evidence="1" id="KW-1133">Transmembrane helix</keyword>